<organism evidence="13">
    <name type="scientific">mine drainage metagenome</name>
    <dbReference type="NCBI Taxonomy" id="410659"/>
    <lineage>
        <taxon>unclassified sequences</taxon>
        <taxon>metagenomes</taxon>
        <taxon>ecological metagenomes</taxon>
    </lineage>
</organism>
<dbReference type="Pfam" id="PF02628">
    <property type="entry name" value="COX15-CtaA"/>
    <property type="match status" value="1"/>
</dbReference>
<dbReference type="EMBL" id="MLJW01001178">
    <property type="protein sequence ID" value="OIQ79660.1"/>
    <property type="molecule type" value="Genomic_DNA"/>
</dbReference>
<comment type="caution">
    <text evidence="13">The sequence shown here is derived from an EMBL/GenBank/DDBJ whole genome shotgun (WGS) entry which is preliminary data.</text>
</comment>
<name>A0A1J5QI55_9ZZZZ</name>
<proteinExistence type="predicted"/>
<evidence type="ECO:0000256" key="4">
    <source>
        <dbReference type="ARBA" id="ARBA00022723"/>
    </source>
</evidence>
<protein>
    <submittedName>
        <fullName evidence="13">Heme A synthase</fullName>
    </submittedName>
</protein>
<comment type="subcellular location">
    <subcellularLocation>
        <location evidence="1">Membrane</location>
        <topology evidence="1">Multi-pass membrane protein</topology>
    </subcellularLocation>
</comment>
<evidence type="ECO:0000256" key="12">
    <source>
        <dbReference type="SAM" id="Phobius"/>
    </source>
</evidence>
<dbReference type="PANTHER" id="PTHR35457">
    <property type="entry name" value="HEME A SYNTHASE"/>
    <property type="match status" value="1"/>
</dbReference>
<reference evidence="13" key="1">
    <citation type="submission" date="2016-10" db="EMBL/GenBank/DDBJ databases">
        <title>Sequence of Gallionella enrichment culture.</title>
        <authorList>
            <person name="Poehlein A."/>
            <person name="Muehling M."/>
            <person name="Daniel R."/>
        </authorList>
    </citation>
    <scope>NUCLEOTIDE SEQUENCE</scope>
</reference>
<keyword evidence="6" id="KW-0560">Oxidoreductase</keyword>
<keyword evidence="9 12" id="KW-0472">Membrane</keyword>
<evidence type="ECO:0000256" key="1">
    <source>
        <dbReference type="ARBA" id="ARBA00004141"/>
    </source>
</evidence>
<dbReference type="GO" id="GO:0006784">
    <property type="term" value="P:heme A biosynthetic process"/>
    <property type="evidence" value="ECO:0007669"/>
    <property type="project" value="InterPro"/>
</dbReference>
<evidence type="ECO:0000256" key="3">
    <source>
        <dbReference type="ARBA" id="ARBA00022692"/>
    </source>
</evidence>
<sequence>MHRLFAYLVIAMTGSLVWSLWRIRALRVPIECVMALVLMQVITGVSTVLLGWPLVAAVLHTGGAATLVGVLVWILCASRTAAKDSKS</sequence>
<keyword evidence="2" id="KW-1003">Cell membrane</keyword>
<evidence type="ECO:0000256" key="9">
    <source>
        <dbReference type="ARBA" id="ARBA00023136"/>
    </source>
</evidence>
<feature type="transmembrane region" description="Helical" evidence="12">
    <location>
        <begin position="6"/>
        <end position="21"/>
    </location>
</feature>
<evidence type="ECO:0000313" key="13">
    <source>
        <dbReference type="EMBL" id="OIQ79660.1"/>
    </source>
</evidence>
<keyword evidence="7" id="KW-0408">Iron</keyword>
<keyword evidence="3 12" id="KW-0812">Transmembrane</keyword>
<keyword evidence="10" id="KW-1015">Disulfide bond</keyword>
<evidence type="ECO:0000256" key="10">
    <source>
        <dbReference type="ARBA" id="ARBA00023157"/>
    </source>
</evidence>
<comment type="pathway">
    <text evidence="11">Porphyrin-containing compound metabolism.</text>
</comment>
<evidence type="ECO:0000256" key="6">
    <source>
        <dbReference type="ARBA" id="ARBA00023002"/>
    </source>
</evidence>
<dbReference type="InterPro" id="IPR003780">
    <property type="entry name" value="COX15/CtaA_fam"/>
</dbReference>
<evidence type="ECO:0000256" key="2">
    <source>
        <dbReference type="ARBA" id="ARBA00022475"/>
    </source>
</evidence>
<dbReference type="GO" id="GO:0016491">
    <property type="term" value="F:oxidoreductase activity"/>
    <property type="evidence" value="ECO:0007669"/>
    <property type="project" value="UniProtKB-KW"/>
</dbReference>
<gene>
    <name evidence="13" type="primary">ctaA_9</name>
    <name evidence="13" type="ORF">GALL_386040</name>
</gene>
<dbReference type="GO" id="GO:0016020">
    <property type="term" value="C:membrane"/>
    <property type="evidence" value="ECO:0007669"/>
    <property type="project" value="UniProtKB-SubCell"/>
</dbReference>
<dbReference type="InterPro" id="IPR050450">
    <property type="entry name" value="COX15/CtaA_HemeA_synthase"/>
</dbReference>
<dbReference type="AlphaFoldDB" id="A0A1J5QI55"/>
<evidence type="ECO:0000256" key="11">
    <source>
        <dbReference type="ARBA" id="ARBA00023444"/>
    </source>
</evidence>
<feature type="transmembrane region" description="Helical" evidence="12">
    <location>
        <begin position="33"/>
        <end position="52"/>
    </location>
</feature>
<keyword evidence="4" id="KW-0479">Metal-binding</keyword>
<dbReference type="GO" id="GO:0046872">
    <property type="term" value="F:metal ion binding"/>
    <property type="evidence" value="ECO:0007669"/>
    <property type="project" value="UniProtKB-KW"/>
</dbReference>
<evidence type="ECO:0000256" key="8">
    <source>
        <dbReference type="ARBA" id="ARBA00023133"/>
    </source>
</evidence>
<evidence type="ECO:0000256" key="7">
    <source>
        <dbReference type="ARBA" id="ARBA00023004"/>
    </source>
</evidence>
<feature type="transmembrane region" description="Helical" evidence="12">
    <location>
        <begin position="58"/>
        <end position="77"/>
    </location>
</feature>
<dbReference type="PANTHER" id="PTHR35457:SF1">
    <property type="entry name" value="HEME A SYNTHASE"/>
    <property type="match status" value="1"/>
</dbReference>
<keyword evidence="5 12" id="KW-1133">Transmembrane helix</keyword>
<keyword evidence="8" id="KW-0350">Heme biosynthesis</keyword>
<accession>A0A1J5QI55</accession>
<evidence type="ECO:0000256" key="5">
    <source>
        <dbReference type="ARBA" id="ARBA00022989"/>
    </source>
</evidence>